<feature type="active site" evidence="7">
    <location>
        <position position="297"/>
    </location>
</feature>
<protein>
    <recommendedName>
        <fullName evidence="9">Peptidase A1 domain-containing protein</fullName>
    </recommendedName>
</protein>
<dbReference type="STRING" id="1291518.A0A0D9P8V7"/>
<gene>
    <name evidence="10" type="ORF">H634G_01791</name>
</gene>
<comment type="similarity">
    <text evidence="1">Belongs to the peptidase A1 family.</text>
</comment>
<keyword evidence="5" id="KW-0378">Hydrolase</keyword>
<dbReference type="PROSITE" id="PS51767">
    <property type="entry name" value="PEPTIDASE_A1"/>
    <property type="match status" value="1"/>
</dbReference>
<dbReference type="InterPro" id="IPR021109">
    <property type="entry name" value="Peptidase_aspartic_dom_sf"/>
</dbReference>
<proteinExistence type="inferred from homology"/>
<dbReference type="Gene3D" id="2.40.70.10">
    <property type="entry name" value="Acid Proteases"/>
    <property type="match status" value="2"/>
</dbReference>
<dbReference type="GO" id="GO:0004190">
    <property type="term" value="F:aspartic-type endopeptidase activity"/>
    <property type="evidence" value="ECO:0007669"/>
    <property type="project" value="UniProtKB-KW"/>
</dbReference>
<evidence type="ECO:0000256" key="2">
    <source>
        <dbReference type="ARBA" id="ARBA00022670"/>
    </source>
</evidence>
<dbReference type="Pfam" id="PF00026">
    <property type="entry name" value="Asp"/>
    <property type="match status" value="1"/>
</dbReference>
<evidence type="ECO:0000256" key="5">
    <source>
        <dbReference type="ARBA" id="ARBA00022801"/>
    </source>
</evidence>
<keyword evidence="6" id="KW-0865">Zymogen</keyword>
<reference evidence="11" key="1">
    <citation type="journal article" date="2014" name="BMC Genomics">
        <title>The genome sequence of the biocontrol fungus Metarhizium anisopliae and comparative genomics of Metarhizium species.</title>
        <authorList>
            <person name="Pattemore J.A."/>
            <person name="Hane J.K."/>
            <person name="Williams A.H."/>
            <person name="Wilson B.A."/>
            <person name="Stodart B.J."/>
            <person name="Ash G.J."/>
        </authorList>
    </citation>
    <scope>NUCLEOTIDE SEQUENCE [LARGE SCALE GENOMIC DNA]</scope>
    <source>
        <strain evidence="11">BRIP 53293</strain>
    </source>
</reference>
<dbReference type="GO" id="GO:0031505">
    <property type="term" value="P:fungal-type cell wall organization"/>
    <property type="evidence" value="ECO:0007669"/>
    <property type="project" value="TreeGrafter"/>
</dbReference>
<organism evidence="10 11">
    <name type="scientific">Metarhizium anisopliae BRIP 53293</name>
    <dbReference type="NCBI Taxonomy" id="1291518"/>
    <lineage>
        <taxon>Eukaryota</taxon>
        <taxon>Fungi</taxon>
        <taxon>Dikarya</taxon>
        <taxon>Ascomycota</taxon>
        <taxon>Pezizomycotina</taxon>
        <taxon>Sordariomycetes</taxon>
        <taxon>Hypocreomycetidae</taxon>
        <taxon>Hypocreales</taxon>
        <taxon>Clavicipitaceae</taxon>
        <taxon>Metarhizium</taxon>
    </lineage>
</organism>
<dbReference type="CDD" id="cd05471">
    <property type="entry name" value="pepsin_like"/>
    <property type="match status" value="1"/>
</dbReference>
<accession>A0A0D9P8V7</accession>
<feature type="active site" evidence="7">
    <location>
        <position position="88"/>
    </location>
</feature>
<evidence type="ECO:0000256" key="1">
    <source>
        <dbReference type="ARBA" id="ARBA00007447"/>
    </source>
</evidence>
<dbReference type="GO" id="GO:0005576">
    <property type="term" value="C:extracellular region"/>
    <property type="evidence" value="ECO:0007669"/>
    <property type="project" value="TreeGrafter"/>
</dbReference>
<keyword evidence="2" id="KW-0645">Protease</keyword>
<dbReference type="InterPro" id="IPR033121">
    <property type="entry name" value="PEPTIDASE_A1"/>
</dbReference>
<dbReference type="OrthoDB" id="4074350at2759"/>
<dbReference type="Proteomes" id="UP000054544">
    <property type="component" value="Unassembled WGS sequence"/>
</dbReference>
<dbReference type="PANTHER" id="PTHR47965">
    <property type="entry name" value="ASPARTYL PROTEASE-RELATED"/>
    <property type="match status" value="1"/>
</dbReference>
<keyword evidence="11" id="KW-1185">Reference proteome</keyword>
<feature type="domain" description="Peptidase A1" evidence="9">
    <location>
        <begin position="70"/>
        <end position="407"/>
    </location>
</feature>
<feature type="chain" id="PRO_5002342365" description="Peptidase A1 domain-containing protein" evidence="8">
    <location>
        <begin position="18"/>
        <end position="448"/>
    </location>
</feature>
<keyword evidence="4" id="KW-0064">Aspartyl protease</keyword>
<dbReference type="GO" id="GO:0009277">
    <property type="term" value="C:fungal-type cell wall"/>
    <property type="evidence" value="ECO:0007669"/>
    <property type="project" value="TreeGrafter"/>
</dbReference>
<dbReference type="PRINTS" id="PR00792">
    <property type="entry name" value="PEPSIN"/>
</dbReference>
<feature type="signal peptide" evidence="8">
    <location>
        <begin position="1"/>
        <end position="17"/>
    </location>
</feature>
<dbReference type="AlphaFoldDB" id="A0A0D9P8V7"/>
<dbReference type="PANTHER" id="PTHR47965:SF12">
    <property type="entry name" value="ASPARTIC PROTEINASE 3-RELATED"/>
    <property type="match status" value="1"/>
</dbReference>
<evidence type="ECO:0000256" key="8">
    <source>
        <dbReference type="SAM" id="SignalP"/>
    </source>
</evidence>
<evidence type="ECO:0000313" key="10">
    <source>
        <dbReference type="EMBL" id="KJK82654.1"/>
    </source>
</evidence>
<evidence type="ECO:0000256" key="7">
    <source>
        <dbReference type="PIRSR" id="PIRSR601461-1"/>
    </source>
</evidence>
<evidence type="ECO:0000256" key="3">
    <source>
        <dbReference type="ARBA" id="ARBA00022729"/>
    </source>
</evidence>
<dbReference type="InterPro" id="IPR001461">
    <property type="entry name" value="Aspartic_peptidase_A1"/>
</dbReference>
<evidence type="ECO:0000259" key="9">
    <source>
        <dbReference type="PROSITE" id="PS51767"/>
    </source>
</evidence>
<evidence type="ECO:0000256" key="6">
    <source>
        <dbReference type="ARBA" id="ARBA00023145"/>
    </source>
</evidence>
<evidence type="ECO:0000313" key="11">
    <source>
        <dbReference type="Proteomes" id="UP000054544"/>
    </source>
</evidence>
<dbReference type="EMBL" id="KE384722">
    <property type="protein sequence ID" value="KJK82654.1"/>
    <property type="molecule type" value="Genomic_DNA"/>
</dbReference>
<name>A0A0D9P8V7_METAN</name>
<dbReference type="SUPFAM" id="SSF50630">
    <property type="entry name" value="Acid proteases"/>
    <property type="match status" value="1"/>
</dbReference>
<dbReference type="InterPro" id="IPR034164">
    <property type="entry name" value="Pepsin-like_dom"/>
</dbReference>
<sequence>MRHSYASVLLLAGQSLAAPVDNANETPAGVLHLPLVPVTPDPQDADLSRRQAQADLEVYRFLGRRPVVGFGMPLELGTPAQTVIVEPDTGSDLFWVPQVRAGKVRDEPASVYFDKDRSTSRRELNKEYGSQYGQNEFVLWNVSADVVSIKGTLSNTQRKENQSPTHWCILGRSLGELQFGVANLEKWPTRVGRNVGILGLRAPGPKNSYASEFILKKMLDNKVISDAAFSMSVDGNGKGAITFGGYDTKKFAGPLETFPFASQTSNHYVVNMKSISVSDGTNADQVIQGQGLTIGLDSGSPAVALKKALYDQVVAALGATVPQGSSVPVVNCTLMRDARLTLAMSDTLSITIPVEDFEMNIPQLKTGGNCPVAIISGNYPADVWIGGHFLRRAYVVYDSARRNIHVARVGNCGSNVVAISGGLPTGLVGECSEQPLGPIPAPDAPGDH</sequence>
<keyword evidence="3 8" id="KW-0732">Signal</keyword>
<evidence type="ECO:0000256" key="4">
    <source>
        <dbReference type="ARBA" id="ARBA00022750"/>
    </source>
</evidence>
<dbReference type="GO" id="GO:0006508">
    <property type="term" value="P:proteolysis"/>
    <property type="evidence" value="ECO:0007669"/>
    <property type="project" value="UniProtKB-KW"/>
</dbReference>